<dbReference type="EMBL" id="ONZQ02000003">
    <property type="protein sequence ID" value="SPN99645.1"/>
    <property type="molecule type" value="Genomic_DNA"/>
</dbReference>
<evidence type="ECO:0000259" key="4">
    <source>
        <dbReference type="PROSITE" id="PS51891"/>
    </source>
</evidence>
<dbReference type="Proteomes" id="UP001187682">
    <property type="component" value="Unassembled WGS sequence"/>
</dbReference>
<dbReference type="PANTHER" id="PTHR28620">
    <property type="entry name" value="CENTROMERE PROTEIN V"/>
    <property type="match status" value="1"/>
</dbReference>
<dbReference type="GO" id="GO:0046872">
    <property type="term" value="F:metal ion binding"/>
    <property type="evidence" value="ECO:0007669"/>
    <property type="project" value="UniProtKB-KW"/>
</dbReference>
<keyword evidence="2" id="KW-0479">Metal-binding</keyword>
<reference evidence="5" key="1">
    <citation type="submission" date="2018-03" db="EMBL/GenBank/DDBJ databases">
        <authorList>
            <person name="Guldener U."/>
        </authorList>
    </citation>
    <scope>NUCLEOTIDE SEQUENCE</scope>
</reference>
<name>A0AAE8MTL6_9PEZI</name>
<evidence type="ECO:0000256" key="1">
    <source>
        <dbReference type="ARBA" id="ARBA00005495"/>
    </source>
</evidence>
<evidence type="ECO:0000313" key="5">
    <source>
        <dbReference type="EMBL" id="SPN99645.1"/>
    </source>
</evidence>
<dbReference type="Gene3D" id="2.170.150.70">
    <property type="match status" value="2"/>
</dbReference>
<keyword evidence="6" id="KW-1185">Reference proteome</keyword>
<accession>A0AAE8MTL6</accession>
<evidence type="ECO:0000256" key="2">
    <source>
        <dbReference type="ARBA" id="ARBA00022723"/>
    </source>
</evidence>
<organism evidence="5 6">
    <name type="scientific">Cephalotrichum gorgonifer</name>
    <dbReference type="NCBI Taxonomy" id="2041049"/>
    <lineage>
        <taxon>Eukaryota</taxon>
        <taxon>Fungi</taxon>
        <taxon>Dikarya</taxon>
        <taxon>Ascomycota</taxon>
        <taxon>Pezizomycotina</taxon>
        <taxon>Sordariomycetes</taxon>
        <taxon>Hypocreomycetidae</taxon>
        <taxon>Microascales</taxon>
        <taxon>Microascaceae</taxon>
        <taxon>Cephalotrichum</taxon>
    </lineage>
</organism>
<dbReference type="PROSITE" id="PS51891">
    <property type="entry name" value="CENP_V_GFA"/>
    <property type="match status" value="2"/>
</dbReference>
<gene>
    <name evidence="5" type="ORF">DNG_02497</name>
</gene>
<protein>
    <recommendedName>
        <fullName evidence="4">CENP-V/GFA domain-containing protein</fullName>
    </recommendedName>
</protein>
<dbReference type="PANTHER" id="PTHR28620:SF1">
    <property type="entry name" value="CENP-V_GFA DOMAIN-CONTAINING PROTEIN"/>
    <property type="match status" value="1"/>
</dbReference>
<sequence length="274" mass="30245">MATEQSTKTYRGNCHCGAFVYEAEIPEIKSVITCDCSMCFKKGTRYAYAPEASVKIVKGDESDLVSYQFHTKSVSYKFCAHCGSPVLGKGKLGDQVMYGLNVNCIQGVDLQSLEEKFVNGAATGEKHVPPEYSGPEPEAEIEGAKIYHGSCHCGAVGLAIKSKDLHEHPEAAGKMGFVTCDCSICARNGNIWMYPTKKQIVFTGRDNLSYYSFGKKAMRKSFCKTCGVNMSNEWLENGPDIWPINLRVLDNFSTDGLKINHFPDDSRDPPYVNP</sequence>
<dbReference type="AlphaFoldDB" id="A0AAE8MTL6"/>
<evidence type="ECO:0000256" key="3">
    <source>
        <dbReference type="ARBA" id="ARBA00022833"/>
    </source>
</evidence>
<feature type="domain" description="CENP-V/GFA" evidence="4">
    <location>
        <begin position="147"/>
        <end position="268"/>
    </location>
</feature>
<comment type="caution">
    <text evidence="5">The sequence shown here is derived from an EMBL/GenBank/DDBJ whole genome shotgun (WGS) entry which is preliminary data.</text>
</comment>
<evidence type="ECO:0000313" key="6">
    <source>
        <dbReference type="Proteomes" id="UP001187682"/>
    </source>
</evidence>
<dbReference type="InterPro" id="IPR052355">
    <property type="entry name" value="CENP-V-like"/>
</dbReference>
<dbReference type="GO" id="GO:0016846">
    <property type="term" value="F:carbon-sulfur lyase activity"/>
    <property type="evidence" value="ECO:0007669"/>
    <property type="project" value="InterPro"/>
</dbReference>
<feature type="domain" description="CENP-V/GFA" evidence="4">
    <location>
        <begin position="10"/>
        <end position="133"/>
    </location>
</feature>
<dbReference type="InterPro" id="IPR006913">
    <property type="entry name" value="CENP-V/GFA"/>
</dbReference>
<dbReference type="SUPFAM" id="SSF51316">
    <property type="entry name" value="Mss4-like"/>
    <property type="match status" value="2"/>
</dbReference>
<dbReference type="InterPro" id="IPR011057">
    <property type="entry name" value="Mss4-like_sf"/>
</dbReference>
<keyword evidence="3" id="KW-0862">Zinc</keyword>
<comment type="similarity">
    <text evidence="1">Belongs to the Gfa family.</text>
</comment>
<proteinExistence type="inferred from homology"/>
<dbReference type="Pfam" id="PF04828">
    <property type="entry name" value="GFA"/>
    <property type="match status" value="2"/>
</dbReference>